<dbReference type="Pfam" id="PF14743">
    <property type="entry name" value="DNA_ligase_OB_2"/>
    <property type="match status" value="1"/>
</dbReference>
<evidence type="ECO:0000313" key="11">
    <source>
        <dbReference type="Proteomes" id="UP000294721"/>
    </source>
</evidence>
<keyword evidence="3" id="KW-0235">DNA replication</keyword>
<reference evidence="10" key="2">
    <citation type="submission" date="2021-12" db="EMBL/GenBank/DDBJ databases">
        <authorList>
            <person name="Veyrier F.J."/>
        </authorList>
    </citation>
    <scope>NUCLEOTIDE SEQUENCE</scope>
    <source>
        <strain evidence="10">1258/02</strain>
    </source>
</reference>
<dbReference type="CDD" id="cd08041">
    <property type="entry name" value="OBF_kDNA_ligase_like"/>
    <property type="match status" value="1"/>
</dbReference>
<dbReference type="SUPFAM" id="SSF50249">
    <property type="entry name" value="Nucleic acid-binding proteins"/>
    <property type="match status" value="1"/>
</dbReference>
<keyword evidence="5" id="KW-0234">DNA repair</keyword>
<feature type="domain" description="ATP-dependent DNA ligase family profile" evidence="8">
    <location>
        <begin position="121"/>
        <end position="198"/>
    </location>
</feature>
<dbReference type="GO" id="GO:0003910">
    <property type="term" value="F:DNA ligase (ATP) activity"/>
    <property type="evidence" value="ECO:0007669"/>
    <property type="project" value="UniProtKB-EC"/>
</dbReference>
<dbReference type="PANTHER" id="PTHR47810:SF1">
    <property type="entry name" value="DNA LIGASE B"/>
    <property type="match status" value="1"/>
</dbReference>
<dbReference type="CDD" id="cd07896">
    <property type="entry name" value="Adenylation_kDNA_ligase_like"/>
    <property type="match status" value="1"/>
</dbReference>
<evidence type="ECO:0000256" key="5">
    <source>
        <dbReference type="ARBA" id="ARBA00023204"/>
    </source>
</evidence>
<evidence type="ECO:0000313" key="10">
    <source>
        <dbReference type="EMBL" id="UOO79267.1"/>
    </source>
</evidence>
<dbReference type="SUPFAM" id="SSF56091">
    <property type="entry name" value="DNA ligase/mRNA capping enzyme, catalytic domain"/>
    <property type="match status" value="1"/>
</dbReference>
<evidence type="ECO:0000256" key="6">
    <source>
        <dbReference type="ARBA" id="ARBA00034003"/>
    </source>
</evidence>
<keyword evidence="2 10" id="KW-0436">Ligase</keyword>
<evidence type="ECO:0000256" key="2">
    <source>
        <dbReference type="ARBA" id="ARBA00022598"/>
    </source>
</evidence>
<dbReference type="EMBL" id="CP091507">
    <property type="protein sequence ID" value="UOO79267.1"/>
    <property type="molecule type" value="Genomic_DNA"/>
</dbReference>
<comment type="catalytic activity">
    <reaction evidence="6">
        <text>ATP + (deoxyribonucleotide)n-3'-hydroxyl + 5'-phospho-(deoxyribonucleotide)m = (deoxyribonucleotide)n+m + AMP + diphosphate.</text>
        <dbReference type="EC" id="6.5.1.1"/>
    </reaction>
</comment>
<dbReference type="GO" id="GO:0006260">
    <property type="term" value="P:DNA replication"/>
    <property type="evidence" value="ECO:0007669"/>
    <property type="project" value="UniProtKB-KW"/>
</dbReference>
<evidence type="ECO:0000256" key="7">
    <source>
        <dbReference type="SAM" id="SignalP"/>
    </source>
</evidence>
<dbReference type="Pfam" id="PF01068">
    <property type="entry name" value="DNA_ligase_A_M"/>
    <property type="match status" value="1"/>
</dbReference>
<dbReference type="PROSITE" id="PS50160">
    <property type="entry name" value="DNA_LIGASE_A3"/>
    <property type="match status" value="1"/>
</dbReference>
<proteinExistence type="predicted"/>
<gene>
    <name evidence="9" type="ORF">EV680_12946</name>
    <name evidence="10" type="ORF">LVJ78_11365</name>
</gene>
<dbReference type="InterPro" id="IPR050326">
    <property type="entry name" value="NAD_dep_DNA_ligaseB"/>
</dbReference>
<dbReference type="InterPro" id="IPR029319">
    <property type="entry name" value="DNA_ligase_OB"/>
</dbReference>
<dbReference type="GO" id="GO:0005524">
    <property type="term" value="F:ATP binding"/>
    <property type="evidence" value="ECO:0007669"/>
    <property type="project" value="InterPro"/>
</dbReference>
<evidence type="ECO:0000256" key="4">
    <source>
        <dbReference type="ARBA" id="ARBA00022763"/>
    </source>
</evidence>
<dbReference type="RefSeq" id="WP_132954566.1">
    <property type="nucleotide sequence ID" value="NZ_CALJUB010000188.1"/>
</dbReference>
<dbReference type="NCBIfam" id="NF006592">
    <property type="entry name" value="PRK09125.1"/>
    <property type="match status" value="1"/>
</dbReference>
<protein>
    <submittedName>
        <fullName evidence="9 10">DNA ligase</fullName>
        <ecNumber evidence="10">6.5.1.1</ecNumber>
    </submittedName>
</protein>
<keyword evidence="11" id="KW-1185">Reference proteome</keyword>
<dbReference type="Proteomes" id="UP000294721">
    <property type="component" value="Unassembled WGS sequence"/>
</dbReference>
<evidence type="ECO:0000313" key="9">
    <source>
        <dbReference type="EMBL" id="TCP01659.1"/>
    </source>
</evidence>
<dbReference type="Proteomes" id="UP000829756">
    <property type="component" value="Chromosome"/>
</dbReference>
<evidence type="ECO:0000256" key="3">
    <source>
        <dbReference type="ARBA" id="ARBA00022705"/>
    </source>
</evidence>
<evidence type="ECO:0000256" key="1">
    <source>
        <dbReference type="ARBA" id="ARBA00001968"/>
    </source>
</evidence>
<dbReference type="Gene3D" id="3.30.1490.70">
    <property type="match status" value="1"/>
</dbReference>
<comment type="cofactor">
    <cofactor evidence="1">
        <name>a divalent metal cation</name>
        <dbReference type="ChEBI" id="CHEBI:60240"/>
    </cofactor>
</comment>
<sequence>MKTFATIAALFISCSPALAAAPDLLLAQEFKGQNVTGWAMSEKLDGVRAYWNGKQLISRQGYPFTPPSGYTAHFPPFPLDGELYSRRNQFEQISASVRQHSGNWQGIKLHVFDVPQAQGNLYQRLAVLQRWLDQHPQAPIHIIKQTPARDNAHALDFLKQIESAGGEGVMLRNPSLPYRSGRSSHLLKLKSAHDDECVVTHHHPGKGKYAGKLGAVSCKNRHGEFRIGSGFKDSERSNPPAIGSTITYKYRGFTQKGTPRFATFLRTRNEH</sequence>
<keyword evidence="7" id="KW-0732">Signal</keyword>
<feature type="chain" id="PRO_5041899882" evidence="7">
    <location>
        <begin position="20"/>
        <end position="271"/>
    </location>
</feature>
<evidence type="ECO:0000259" key="8">
    <source>
        <dbReference type="PROSITE" id="PS50160"/>
    </source>
</evidence>
<dbReference type="InterPro" id="IPR012340">
    <property type="entry name" value="NA-bd_OB-fold"/>
</dbReference>
<evidence type="ECO:0000313" key="12">
    <source>
        <dbReference type="Proteomes" id="UP000829756"/>
    </source>
</evidence>
<organism evidence="10 12">
    <name type="scientific">Uruburuella suis</name>
    <dbReference type="NCBI Taxonomy" id="252130"/>
    <lineage>
        <taxon>Bacteria</taxon>
        <taxon>Pseudomonadati</taxon>
        <taxon>Pseudomonadota</taxon>
        <taxon>Betaproteobacteria</taxon>
        <taxon>Neisseriales</taxon>
        <taxon>Neisseriaceae</taxon>
        <taxon>Uruburuella</taxon>
    </lineage>
</organism>
<dbReference type="GO" id="GO:0006310">
    <property type="term" value="P:DNA recombination"/>
    <property type="evidence" value="ECO:0007669"/>
    <property type="project" value="InterPro"/>
</dbReference>
<accession>A0AAE9GTB6</accession>
<dbReference type="Gene3D" id="2.40.50.140">
    <property type="entry name" value="Nucleic acid-binding proteins"/>
    <property type="match status" value="1"/>
</dbReference>
<name>A0AAE9GTB6_9NEIS</name>
<dbReference type="AlphaFoldDB" id="A0AAE9GTB6"/>
<dbReference type="Gene3D" id="3.30.470.30">
    <property type="entry name" value="DNA ligase/mRNA capping enzyme"/>
    <property type="match status" value="1"/>
</dbReference>
<reference evidence="10" key="3">
    <citation type="journal article" date="2022" name="Res Sq">
        <title>Evolution of multicellular longitudinally dividing oral cavity symbionts (Neisseriaceae).</title>
        <authorList>
            <person name="Nyongesa S."/>
            <person name="Weber P."/>
            <person name="Bernet E."/>
            <person name="Pullido F."/>
            <person name="Nieckarz M."/>
            <person name="Delaby M."/>
            <person name="Nieves C."/>
            <person name="Viehboeck T."/>
            <person name="Krause N."/>
            <person name="Rivera-Millot A."/>
            <person name="Nakamura A."/>
            <person name="Vischer N."/>
            <person name="VanNieuwenhze M."/>
            <person name="Brun Y."/>
            <person name="Cava F."/>
            <person name="Bulgheresi S."/>
            <person name="Veyrier F."/>
        </authorList>
    </citation>
    <scope>NUCLEOTIDE SEQUENCE</scope>
    <source>
        <strain evidence="10">1258/02</strain>
    </source>
</reference>
<keyword evidence="4" id="KW-0227">DNA damage</keyword>
<feature type="signal peptide" evidence="7">
    <location>
        <begin position="1"/>
        <end position="19"/>
    </location>
</feature>
<dbReference type="PANTHER" id="PTHR47810">
    <property type="entry name" value="DNA LIGASE"/>
    <property type="match status" value="1"/>
</dbReference>
<dbReference type="KEGG" id="usu:LVJ78_11365"/>
<dbReference type="EC" id="6.5.1.1" evidence="10"/>
<dbReference type="InterPro" id="IPR012310">
    <property type="entry name" value="DNA_ligase_ATP-dep_cent"/>
</dbReference>
<dbReference type="EMBL" id="SLXE01000029">
    <property type="protein sequence ID" value="TCP01659.1"/>
    <property type="molecule type" value="Genomic_DNA"/>
</dbReference>
<dbReference type="GO" id="GO:0006281">
    <property type="term" value="P:DNA repair"/>
    <property type="evidence" value="ECO:0007669"/>
    <property type="project" value="UniProtKB-KW"/>
</dbReference>
<reference evidence="9 11" key="1">
    <citation type="submission" date="2019-03" db="EMBL/GenBank/DDBJ databases">
        <title>Genomic Encyclopedia of Type Strains, Phase IV (KMG-IV): sequencing the most valuable type-strain genomes for metagenomic binning, comparative biology and taxonomic classification.</title>
        <authorList>
            <person name="Goeker M."/>
        </authorList>
    </citation>
    <scope>NUCLEOTIDE SEQUENCE [LARGE SCALE GENOMIC DNA]</scope>
    <source>
        <strain evidence="9 11">DSM 17474</strain>
    </source>
</reference>